<dbReference type="EMBL" id="BQNB010014224">
    <property type="protein sequence ID" value="GJT25580.1"/>
    <property type="molecule type" value="Genomic_DNA"/>
</dbReference>
<protein>
    <submittedName>
        <fullName evidence="1">Uncharacterized protein</fullName>
    </submittedName>
</protein>
<sequence length="233" mass="27031">MEEDKETDEVEEVEEDDKAKLKKHLVIKKDDDIEIDAIPLATKSPVMVDYKLLKKGIMGIDKEDLLTLWKLVKTKHGDIRPEDDHERVLWGDFKVMFEPDIRSKVWRDLQGYTVTVWKLYDSCGVHFARFGNVHIFMLVEKRYPLTPITITNMLNKKLQADHFNEMCYQLLKLMIQKMNIKFKGGLLGLKRLQGFLEVTTAQVHNGNYAKYAVGEIVYAAGLQLLQDFLLSRG</sequence>
<organism evidence="1 2">
    <name type="scientific">Tanacetum coccineum</name>
    <dbReference type="NCBI Taxonomy" id="301880"/>
    <lineage>
        <taxon>Eukaryota</taxon>
        <taxon>Viridiplantae</taxon>
        <taxon>Streptophyta</taxon>
        <taxon>Embryophyta</taxon>
        <taxon>Tracheophyta</taxon>
        <taxon>Spermatophyta</taxon>
        <taxon>Magnoliopsida</taxon>
        <taxon>eudicotyledons</taxon>
        <taxon>Gunneridae</taxon>
        <taxon>Pentapetalae</taxon>
        <taxon>asterids</taxon>
        <taxon>campanulids</taxon>
        <taxon>Asterales</taxon>
        <taxon>Asteraceae</taxon>
        <taxon>Asteroideae</taxon>
        <taxon>Anthemideae</taxon>
        <taxon>Anthemidinae</taxon>
        <taxon>Tanacetum</taxon>
    </lineage>
</organism>
<accession>A0ABQ5CF65</accession>
<reference evidence="1" key="1">
    <citation type="journal article" date="2022" name="Int. J. Mol. Sci.">
        <title>Draft Genome of Tanacetum Coccineum: Genomic Comparison of Closely Related Tanacetum-Family Plants.</title>
        <authorList>
            <person name="Yamashiro T."/>
            <person name="Shiraishi A."/>
            <person name="Nakayama K."/>
            <person name="Satake H."/>
        </authorList>
    </citation>
    <scope>NUCLEOTIDE SEQUENCE</scope>
</reference>
<reference evidence="1" key="2">
    <citation type="submission" date="2022-01" db="EMBL/GenBank/DDBJ databases">
        <authorList>
            <person name="Yamashiro T."/>
            <person name="Shiraishi A."/>
            <person name="Satake H."/>
            <person name="Nakayama K."/>
        </authorList>
    </citation>
    <scope>NUCLEOTIDE SEQUENCE</scope>
</reference>
<comment type="caution">
    <text evidence="1">The sequence shown here is derived from an EMBL/GenBank/DDBJ whole genome shotgun (WGS) entry which is preliminary data.</text>
</comment>
<gene>
    <name evidence="1" type="ORF">Tco_0895517</name>
</gene>
<keyword evidence="2" id="KW-1185">Reference proteome</keyword>
<evidence type="ECO:0000313" key="2">
    <source>
        <dbReference type="Proteomes" id="UP001151760"/>
    </source>
</evidence>
<dbReference type="Proteomes" id="UP001151760">
    <property type="component" value="Unassembled WGS sequence"/>
</dbReference>
<evidence type="ECO:0000313" key="1">
    <source>
        <dbReference type="EMBL" id="GJT25580.1"/>
    </source>
</evidence>
<name>A0ABQ5CF65_9ASTR</name>
<proteinExistence type="predicted"/>